<evidence type="ECO:0008006" key="6">
    <source>
        <dbReference type="Google" id="ProtNLM"/>
    </source>
</evidence>
<proteinExistence type="predicted"/>
<keyword evidence="5" id="KW-1185">Reference proteome</keyword>
<keyword evidence="2" id="KW-0378">Hydrolase</keyword>
<dbReference type="PANTHER" id="PTHR11371:SF31">
    <property type="entry name" value="EXTRACELLULAR NUCLEASE"/>
    <property type="match status" value="1"/>
</dbReference>
<gene>
    <name evidence="4" type="ORF">FF011L_15040</name>
</gene>
<dbReference type="InterPro" id="IPR016202">
    <property type="entry name" value="DNase_I"/>
</dbReference>
<dbReference type="InterPro" id="IPR036691">
    <property type="entry name" value="Endo/exonu/phosph_ase_sf"/>
</dbReference>
<evidence type="ECO:0000313" key="4">
    <source>
        <dbReference type="EMBL" id="QDS92755.1"/>
    </source>
</evidence>
<dbReference type="RefSeq" id="WP_145350960.1">
    <property type="nucleotide sequence ID" value="NZ_CP036262.1"/>
</dbReference>
<dbReference type="KEGG" id="rml:FF011L_15040"/>
<dbReference type="Gene3D" id="3.60.10.10">
    <property type="entry name" value="Endonuclease/exonuclease/phosphatase"/>
    <property type="match status" value="1"/>
</dbReference>
<reference evidence="4 5" key="1">
    <citation type="submission" date="2019-02" db="EMBL/GenBank/DDBJ databases">
        <title>Deep-cultivation of Planctomycetes and their phenomic and genomic characterization uncovers novel biology.</title>
        <authorList>
            <person name="Wiegand S."/>
            <person name="Jogler M."/>
            <person name="Boedeker C."/>
            <person name="Pinto D."/>
            <person name="Vollmers J."/>
            <person name="Rivas-Marin E."/>
            <person name="Kohn T."/>
            <person name="Peeters S.H."/>
            <person name="Heuer A."/>
            <person name="Rast P."/>
            <person name="Oberbeckmann S."/>
            <person name="Bunk B."/>
            <person name="Jeske O."/>
            <person name="Meyerdierks A."/>
            <person name="Storesund J.E."/>
            <person name="Kallscheuer N."/>
            <person name="Luecker S."/>
            <person name="Lage O.M."/>
            <person name="Pohl T."/>
            <person name="Merkel B.J."/>
            <person name="Hornburger P."/>
            <person name="Mueller R.-W."/>
            <person name="Bruemmer F."/>
            <person name="Labrenz M."/>
            <person name="Spormann A.M."/>
            <person name="Op den Camp H."/>
            <person name="Overmann J."/>
            <person name="Amann R."/>
            <person name="Jetten M.S.M."/>
            <person name="Mascher T."/>
            <person name="Medema M.H."/>
            <person name="Devos D.P."/>
            <person name="Kaster A.-K."/>
            <person name="Ovreas L."/>
            <person name="Rohde M."/>
            <person name="Galperin M.Y."/>
            <person name="Jogler C."/>
        </authorList>
    </citation>
    <scope>NUCLEOTIDE SEQUENCE [LARGE SCALE GENOMIC DNA]</scope>
    <source>
        <strain evidence="4 5">FF011L</strain>
    </source>
</reference>
<name>A0A517MCZ4_9BACT</name>
<keyword evidence="1" id="KW-0540">Nuclease</keyword>
<protein>
    <recommendedName>
        <fullName evidence="6">Endonuclease/Exonuclease/phosphatase family protein</fullName>
    </recommendedName>
</protein>
<feature type="compositionally biased region" description="Polar residues" evidence="3">
    <location>
        <begin position="74"/>
        <end position="94"/>
    </location>
</feature>
<organism evidence="4 5">
    <name type="scientific">Roseimaritima multifibrata</name>
    <dbReference type="NCBI Taxonomy" id="1930274"/>
    <lineage>
        <taxon>Bacteria</taxon>
        <taxon>Pseudomonadati</taxon>
        <taxon>Planctomycetota</taxon>
        <taxon>Planctomycetia</taxon>
        <taxon>Pirellulales</taxon>
        <taxon>Pirellulaceae</taxon>
        <taxon>Roseimaritima</taxon>
    </lineage>
</organism>
<evidence type="ECO:0000256" key="3">
    <source>
        <dbReference type="SAM" id="MobiDB-lite"/>
    </source>
</evidence>
<dbReference type="GO" id="GO:0016787">
    <property type="term" value="F:hydrolase activity"/>
    <property type="evidence" value="ECO:0007669"/>
    <property type="project" value="UniProtKB-KW"/>
</dbReference>
<dbReference type="Proteomes" id="UP000320672">
    <property type="component" value="Chromosome"/>
</dbReference>
<dbReference type="GO" id="GO:0004536">
    <property type="term" value="F:DNA nuclease activity"/>
    <property type="evidence" value="ECO:0007669"/>
    <property type="project" value="InterPro"/>
</dbReference>
<dbReference type="SMART" id="SM00476">
    <property type="entry name" value="DNaseIc"/>
    <property type="match status" value="1"/>
</dbReference>
<evidence type="ECO:0000256" key="1">
    <source>
        <dbReference type="ARBA" id="ARBA00022722"/>
    </source>
</evidence>
<evidence type="ECO:0000313" key="5">
    <source>
        <dbReference type="Proteomes" id="UP000320672"/>
    </source>
</evidence>
<feature type="compositionally biased region" description="Low complexity" evidence="3">
    <location>
        <begin position="95"/>
        <end position="110"/>
    </location>
</feature>
<dbReference type="EMBL" id="CP036262">
    <property type="protein sequence ID" value="QDS92755.1"/>
    <property type="molecule type" value="Genomic_DNA"/>
</dbReference>
<sequence>MRSVIVLIVCIAAGVYFFRNFTVDGLEGLKVRSRGEAELAASDPQDDLTGYLTSSKPWQAQSGGQTPAAGGQNSGAFPTTSTDSNQQGFSSNWLASSSSPRTPVTSPAAANAGTSDTGGSRLSRRVRIASWGLGGFNEEKAAKPHVMDLLARVLRTFDVIAIQQLTGRERDLLPRIIEHVNRTGRRYDFLIGPPAARGSNPYGAEEQLAFVFDTEKIVTDRSQFYTVDDPGQALTHDPIVGWFRVVGPSPDKAWTFTLVNVRIEVEAARREVAALPAVYTAVSQDGRNEDDTLLIGLFQADDAYLLPTLGESRMVAAVEATPTDIFGRHQTQNLLIPRGATTEFLGGAGIVNFLRIHNLTLAECEELTPNLPIYAEFSPVEGE</sequence>
<evidence type="ECO:0000256" key="2">
    <source>
        <dbReference type="ARBA" id="ARBA00022801"/>
    </source>
</evidence>
<accession>A0A517MCZ4</accession>
<dbReference type="GO" id="GO:0006308">
    <property type="term" value="P:DNA catabolic process"/>
    <property type="evidence" value="ECO:0007669"/>
    <property type="project" value="InterPro"/>
</dbReference>
<feature type="compositionally biased region" description="Polar residues" evidence="3">
    <location>
        <begin position="51"/>
        <end position="65"/>
    </location>
</feature>
<dbReference type="AlphaFoldDB" id="A0A517MCZ4"/>
<feature type="region of interest" description="Disordered" evidence="3">
    <location>
        <begin position="37"/>
        <end position="121"/>
    </location>
</feature>
<dbReference type="OrthoDB" id="5500612at2"/>
<dbReference type="PANTHER" id="PTHR11371">
    <property type="entry name" value="DEOXYRIBONUCLEASE"/>
    <property type="match status" value="1"/>
</dbReference>